<dbReference type="GO" id="GO:0005198">
    <property type="term" value="F:structural molecule activity"/>
    <property type="evidence" value="ECO:0007669"/>
    <property type="project" value="InterPro"/>
</dbReference>
<comment type="subcellular location">
    <subcellularLocation>
        <location evidence="1">Bacterial flagellum</location>
    </subcellularLocation>
    <subcellularLocation>
        <location evidence="2">Secreted</location>
    </subcellularLocation>
</comment>
<dbReference type="SUPFAM" id="SSF64518">
    <property type="entry name" value="Phase 1 flagellin"/>
    <property type="match status" value="1"/>
</dbReference>
<evidence type="ECO:0000256" key="4">
    <source>
        <dbReference type="ARBA" id="ARBA00022525"/>
    </source>
</evidence>
<dbReference type="Gene3D" id="1.20.1330.10">
    <property type="entry name" value="f41 fragment of flagellin, N-terminal domain"/>
    <property type="match status" value="1"/>
</dbReference>
<dbReference type="EMBL" id="CP114588">
    <property type="protein sequence ID" value="WBA08092.1"/>
    <property type="molecule type" value="Genomic_DNA"/>
</dbReference>
<sequence>MISRIASFHNYQSVSNDIMRQNVKVQDNQEQMATGKRVITSGDDPVSSIYIQNFRQQDEQIDQFIDSITLARNRQTREEIAIDESEQLMDGAKRKVMAMINGSLSVEDRTAHRQDLQGMFDNFMDLVNTKDESGNFLFSGTQTSTQPFYRDSQGNVRYAGDSYFRTAQVAPAVEVPTSDPGDKLFMEIDNPFGDYQPEYDLEDGSLLLMAKAENTNDADTSNYSVSFDVNANGDTTYSLMQDGTEVSAGLYDPQNGVEWNTLKMTFEGEMKPGDTINLERQDSFNVFDSFKNGAALSYADIDDASATAELHQVTEQFAAAFKHLNKARSEVGTRLTTLDRQESMHKDFKLVLNRSLGTMEDLDYTQAAIDMNEDMLALQASQQAFAKTKDLSLFNYI</sequence>
<proteinExistence type="inferred from homology"/>
<keyword evidence="4" id="KW-0964">Secreted</keyword>
<name>A0AA47KJP8_9GAMM</name>
<dbReference type="AlphaFoldDB" id="A0AA47KJP8"/>
<evidence type="ECO:0000256" key="5">
    <source>
        <dbReference type="ARBA" id="ARBA00023143"/>
    </source>
</evidence>
<reference evidence="7" key="1">
    <citation type="submission" date="2022-09" db="EMBL/GenBank/DDBJ databases">
        <authorList>
            <person name="Li Z.-J."/>
        </authorList>
    </citation>
    <scope>NUCLEOTIDE SEQUENCE</scope>
    <source>
        <strain evidence="7">TGB11</strain>
    </source>
</reference>
<comment type="similarity">
    <text evidence="3">Belongs to the bacterial flagellin family.</text>
</comment>
<dbReference type="Proteomes" id="UP001164748">
    <property type="component" value="Chromosome"/>
</dbReference>
<evidence type="ECO:0000256" key="2">
    <source>
        <dbReference type="ARBA" id="ARBA00004613"/>
    </source>
</evidence>
<dbReference type="InterPro" id="IPR001029">
    <property type="entry name" value="Flagellin_N"/>
</dbReference>
<protein>
    <submittedName>
        <fullName evidence="7">Flagellar hook-associated protein FlgL</fullName>
    </submittedName>
</protein>
<dbReference type="GO" id="GO:0009424">
    <property type="term" value="C:bacterial-type flagellum hook"/>
    <property type="evidence" value="ECO:0007669"/>
    <property type="project" value="InterPro"/>
</dbReference>
<evidence type="ECO:0000256" key="3">
    <source>
        <dbReference type="ARBA" id="ARBA00005709"/>
    </source>
</evidence>
<dbReference type="PANTHER" id="PTHR42792:SF1">
    <property type="entry name" value="FLAGELLAR HOOK-ASSOCIATED PROTEIN 3"/>
    <property type="match status" value="1"/>
</dbReference>
<organism evidence="7 8">
    <name type="scientific">Salinivibrio kushneri</name>
    <dbReference type="NCBI Taxonomy" id="1908198"/>
    <lineage>
        <taxon>Bacteria</taxon>
        <taxon>Pseudomonadati</taxon>
        <taxon>Pseudomonadota</taxon>
        <taxon>Gammaproteobacteria</taxon>
        <taxon>Vibrionales</taxon>
        <taxon>Vibrionaceae</taxon>
        <taxon>Salinivibrio</taxon>
    </lineage>
</organism>
<dbReference type="Pfam" id="PF00669">
    <property type="entry name" value="Flagellin_N"/>
    <property type="match status" value="1"/>
</dbReference>
<feature type="domain" description="Flagellin N-terminal" evidence="6">
    <location>
        <begin position="11"/>
        <end position="143"/>
    </location>
</feature>
<evidence type="ECO:0000259" key="6">
    <source>
        <dbReference type="Pfam" id="PF00669"/>
    </source>
</evidence>
<dbReference type="InterPro" id="IPR001492">
    <property type="entry name" value="Flagellin"/>
</dbReference>
<keyword evidence="7" id="KW-0966">Cell projection</keyword>
<dbReference type="RefSeq" id="WP_269578635.1">
    <property type="nucleotide sequence ID" value="NZ_CP114588.1"/>
</dbReference>
<keyword evidence="7" id="KW-0282">Flagellum</keyword>
<evidence type="ECO:0000256" key="1">
    <source>
        <dbReference type="ARBA" id="ARBA00004365"/>
    </source>
</evidence>
<keyword evidence="5" id="KW-0975">Bacterial flagellum</keyword>
<accession>A0AA47KJP8</accession>
<gene>
    <name evidence="7" type="primary">flgL</name>
    <name evidence="7" type="ORF">N8M53_09670</name>
</gene>
<evidence type="ECO:0000313" key="8">
    <source>
        <dbReference type="Proteomes" id="UP001164748"/>
    </source>
</evidence>
<keyword evidence="7" id="KW-0969">Cilium</keyword>
<dbReference type="PANTHER" id="PTHR42792">
    <property type="entry name" value="FLAGELLIN"/>
    <property type="match status" value="1"/>
</dbReference>
<dbReference type="GO" id="GO:0071973">
    <property type="term" value="P:bacterial-type flagellum-dependent cell motility"/>
    <property type="evidence" value="ECO:0007669"/>
    <property type="project" value="InterPro"/>
</dbReference>
<dbReference type="InterPro" id="IPR013384">
    <property type="entry name" value="Flagell_FlgL"/>
</dbReference>
<evidence type="ECO:0000313" key="7">
    <source>
        <dbReference type="EMBL" id="WBA08092.1"/>
    </source>
</evidence>
<dbReference type="NCBIfam" id="TIGR02550">
    <property type="entry name" value="flagell_flgL"/>
    <property type="match status" value="1"/>
</dbReference>
<dbReference type="GO" id="GO:0005576">
    <property type="term" value="C:extracellular region"/>
    <property type="evidence" value="ECO:0007669"/>
    <property type="project" value="UniProtKB-SubCell"/>
</dbReference>